<organism evidence="6 7">
    <name type="scientific">Entomortierella chlamydospora</name>
    <dbReference type="NCBI Taxonomy" id="101097"/>
    <lineage>
        <taxon>Eukaryota</taxon>
        <taxon>Fungi</taxon>
        <taxon>Fungi incertae sedis</taxon>
        <taxon>Mucoromycota</taxon>
        <taxon>Mortierellomycotina</taxon>
        <taxon>Mortierellomycetes</taxon>
        <taxon>Mortierellales</taxon>
        <taxon>Mortierellaceae</taxon>
        <taxon>Entomortierella</taxon>
    </lineage>
</organism>
<evidence type="ECO:0000313" key="7">
    <source>
        <dbReference type="Proteomes" id="UP000703661"/>
    </source>
</evidence>
<dbReference type="InterPro" id="IPR040168">
    <property type="entry name" value="Not2/3/5"/>
</dbReference>
<protein>
    <recommendedName>
        <fullName evidence="5">NOT2/NOT3/NOT5 C-terminal domain-containing protein</fullName>
    </recommendedName>
</protein>
<dbReference type="GO" id="GO:0000289">
    <property type="term" value="P:nuclear-transcribed mRNA poly(A) tail shortening"/>
    <property type="evidence" value="ECO:0007669"/>
    <property type="project" value="UniProtKB-ARBA"/>
</dbReference>
<sequence>MSGFPSVLQSSLLQQQQQQHQTSSSQQLHSHPTHQQEILDMSDFPALGSVNSATSNPGLSSASYASTAGTLANSSSSASGNGLSQEFSIEDDFPALPGARPNSTGSSRHFGSMQLHQQQQSTHQNSRSQQNLQLHPSQQQAQHMLQQSQLDGMGAFSSMVSPSSGSQMQQSMQLQQQLANDIMFQHQQQSLAQQQLMHLNGSHSPLNAAHHSSASNDLGKTTKTYATKAGNGSGLFLASANNPTSSTAPTSSSVSVVSGNPVSHMNLLQSTSGSNASTRQGESGLGSSSVGESSESKSQGPAVLDDHDPFGLFGMLGVIRMADQDSTTLTLGRDLTTLGLSLNSAEPLYGTFASPWFEVPTSADVETEFHVPACYNVQPPPPPQAKLSSVSDETLFYMFYSMPRDALQDAAAIELYSRHWRYHKELRLWLMKDQTSEQVKTPTFEKGSYIFFDPNSWEKVKKDFIVMYDALEERRQISTLSPNGNTGSNPHSAGPSAANGTGTISSTMSHANGLDATSHTGLLNSLNSTSTPGPASSQSSHMKQAGVSSMGSALHGSHTQGFQQQQHQQQQQRSQQKSLQMMNMTSSGHVTQEYSVYNNEHDDKNSPARRNPRKRNLGSTSDCPARHCQRSGHGYQPQKTPLRWRLYQQEVNCNQKTDVLENCKVIGWKAYLTLSWYSF</sequence>
<gene>
    <name evidence="6" type="ORF">BGZ80_006767</name>
</gene>
<dbReference type="PANTHER" id="PTHR23326">
    <property type="entry name" value="CCR4 NOT-RELATED"/>
    <property type="match status" value="1"/>
</dbReference>
<feature type="region of interest" description="Disordered" evidence="4">
    <location>
        <begin position="202"/>
        <end position="226"/>
    </location>
</feature>
<feature type="compositionally biased region" description="Polar residues" evidence="4">
    <location>
        <begin position="202"/>
        <end position="219"/>
    </location>
</feature>
<comment type="caution">
    <text evidence="6">The sequence shown here is derived from an EMBL/GenBank/DDBJ whole genome shotgun (WGS) entry which is preliminary data.</text>
</comment>
<dbReference type="InterPro" id="IPR007282">
    <property type="entry name" value="NOT2/3/5_C"/>
</dbReference>
<dbReference type="GO" id="GO:0030015">
    <property type="term" value="C:CCR4-NOT core complex"/>
    <property type="evidence" value="ECO:0007669"/>
    <property type="project" value="InterPro"/>
</dbReference>
<feature type="region of interest" description="Disordered" evidence="4">
    <location>
        <begin position="599"/>
        <end position="639"/>
    </location>
</feature>
<dbReference type="InterPro" id="IPR038635">
    <property type="entry name" value="CCR4-NOT_su2/3/5_C_sf"/>
</dbReference>
<evidence type="ECO:0000256" key="2">
    <source>
        <dbReference type="ARBA" id="ARBA00023015"/>
    </source>
</evidence>
<feature type="region of interest" description="Disordered" evidence="4">
    <location>
        <begin position="1"/>
        <end position="34"/>
    </location>
</feature>
<dbReference type="Proteomes" id="UP000703661">
    <property type="component" value="Unassembled WGS sequence"/>
</dbReference>
<feature type="compositionally biased region" description="Polar residues" evidence="4">
    <location>
        <begin position="479"/>
        <end position="491"/>
    </location>
</feature>
<dbReference type="GO" id="GO:0006355">
    <property type="term" value="P:regulation of DNA-templated transcription"/>
    <property type="evidence" value="ECO:0007669"/>
    <property type="project" value="InterPro"/>
</dbReference>
<evidence type="ECO:0000256" key="4">
    <source>
        <dbReference type="SAM" id="MobiDB-lite"/>
    </source>
</evidence>
<feature type="compositionally biased region" description="Low complexity" evidence="4">
    <location>
        <begin position="112"/>
        <end position="142"/>
    </location>
</feature>
<feature type="compositionally biased region" description="Low complexity" evidence="4">
    <location>
        <begin position="8"/>
        <end position="34"/>
    </location>
</feature>
<comment type="similarity">
    <text evidence="1">Belongs to the CNOT2/3/5 family.</text>
</comment>
<proteinExistence type="inferred from homology"/>
<feature type="compositionally biased region" description="Polar residues" evidence="4">
    <location>
        <begin position="498"/>
        <end position="551"/>
    </location>
</feature>
<dbReference type="Gene3D" id="2.30.30.1020">
    <property type="entry name" value="CCR4-NOT complex subunit 2/3/5, C-terminal domain"/>
    <property type="match status" value="1"/>
</dbReference>
<name>A0A9P6N009_9FUNG</name>
<evidence type="ECO:0000259" key="5">
    <source>
        <dbReference type="Pfam" id="PF04153"/>
    </source>
</evidence>
<keyword evidence="7" id="KW-1185">Reference proteome</keyword>
<dbReference type="Pfam" id="PF04153">
    <property type="entry name" value="NOT2_3_5_C"/>
    <property type="match status" value="1"/>
</dbReference>
<feature type="compositionally biased region" description="Low complexity" evidence="4">
    <location>
        <begin position="560"/>
        <end position="576"/>
    </location>
</feature>
<feature type="compositionally biased region" description="Polar residues" evidence="4">
    <location>
        <begin position="266"/>
        <end position="280"/>
    </location>
</feature>
<evidence type="ECO:0000313" key="6">
    <source>
        <dbReference type="EMBL" id="KAG0018758.1"/>
    </source>
</evidence>
<evidence type="ECO:0000256" key="3">
    <source>
        <dbReference type="ARBA" id="ARBA00023163"/>
    </source>
</evidence>
<keyword evidence="2" id="KW-0805">Transcription regulation</keyword>
<feature type="compositionally biased region" description="Low complexity" evidence="4">
    <location>
        <begin position="281"/>
        <end position="300"/>
    </location>
</feature>
<feature type="compositionally biased region" description="Low complexity" evidence="4">
    <location>
        <begin position="242"/>
        <end position="263"/>
    </location>
</feature>
<feature type="region of interest" description="Disordered" evidence="4">
    <location>
        <begin position="479"/>
        <end position="581"/>
    </location>
</feature>
<dbReference type="AlphaFoldDB" id="A0A9P6N009"/>
<evidence type="ECO:0000256" key="1">
    <source>
        <dbReference type="ARBA" id="ARBA00007682"/>
    </source>
</evidence>
<accession>A0A9P6N009</accession>
<feature type="region of interest" description="Disordered" evidence="4">
    <location>
        <begin position="92"/>
        <end position="142"/>
    </location>
</feature>
<feature type="domain" description="NOT2/NOT3/NOT5 C-terminal" evidence="5">
    <location>
        <begin position="351"/>
        <end position="471"/>
    </location>
</feature>
<dbReference type="EMBL" id="JAAAID010000336">
    <property type="protein sequence ID" value="KAG0018758.1"/>
    <property type="molecule type" value="Genomic_DNA"/>
</dbReference>
<keyword evidence="3" id="KW-0804">Transcription</keyword>
<reference evidence="6" key="1">
    <citation type="journal article" date="2020" name="Fungal Divers.">
        <title>Resolving the Mortierellaceae phylogeny through synthesis of multi-gene phylogenetics and phylogenomics.</title>
        <authorList>
            <person name="Vandepol N."/>
            <person name="Liber J."/>
            <person name="Desiro A."/>
            <person name="Na H."/>
            <person name="Kennedy M."/>
            <person name="Barry K."/>
            <person name="Grigoriev I.V."/>
            <person name="Miller A.N."/>
            <person name="O'Donnell K."/>
            <person name="Stajich J.E."/>
            <person name="Bonito G."/>
        </authorList>
    </citation>
    <scope>NUCLEOTIDE SEQUENCE</scope>
    <source>
        <strain evidence="6">NRRL 2769</strain>
    </source>
</reference>
<feature type="region of interest" description="Disordered" evidence="4">
    <location>
        <begin position="242"/>
        <end position="304"/>
    </location>
</feature>